<dbReference type="InterPro" id="IPR018114">
    <property type="entry name" value="TRYPSIN_HIS"/>
</dbReference>
<dbReference type="SUPFAM" id="SSF50494">
    <property type="entry name" value="Trypsin-like serine proteases"/>
    <property type="match status" value="1"/>
</dbReference>
<dbReference type="InterPro" id="IPR001254">
    <property type="entry name" value="Trypsin_dom"/>
</dbReference>
<name>A0A401SK17_CHIPU</name>
<accession>A0A401SK17</accession>
<gene>
    <name evidence="7" type="ORF">chiPu_0009188</name>
</gene>
<protein>
    <recommendedName>
        <fullName evidence="6">Peptidase S1 domain-containing protein</fullName>
    </recommendedName>
</protein>
<dbReference type="PANTHER" id="PTHR24252">
    <property type="entry name" value="ACROSIN-RELATED"/>
    <property type="match status" value="1"/>
</dbReference>
<evidence type="ECO:0000256" key="1">
    <source>
        <dbReference type="ARBA" id="ARBA00022670"/>
    </source>
</evidence>
<feature type="compositionally biased region" description="Basic and acidic residues" evidence="5">
    <location>
        <begin position="27"/>
        <end position="60"/>
    </location>
</feature>
<feature type="compositionally biased region" description="Polar residues" evidence="5">
    <location>
        <begin position="15"/>
        <end position="25"/>
    </location>
</feature>
<evidence type="ECO:0000313" key="8">
    <source>
        <dbReference type="Proteomes" id="UP000287033"/>
    </source>
</evidence>
<proteinExistence type="predicted"/>
<dbReference type="PROSITE" id="PS00134">
    <property type="entry name" value="TRYPSIN_HIS"/>
    <property type="match status" value="1"/>
</dbReference>
<dbReference type="Proteomes" id="UP000287033">
    <property type="component" value="Unassembled WGS sequence"/>
</dbReference>
<keyword evidence="8" id="KW-1185">Reference proteome</keyword>
<dbReference type="GO" id="GO:0004252">
    <property type="term" value="F:serine-type endopeptidase activity"/>
    <property type="evidence" value="ECO:0007669"/>
    <property type="project" value="InterPro"/>
</dbReference>
<feature type="region of interest" description="Disordered" evidence="5">
    <location>
        <begin position="9"/>
        <end position="82"/>
    </location>
</feature>
<dbReference type="FunFam" id="2.40.10.10:FF:000003">
    <property type="entry name" value="Transmembrane serine protease 3"/>
    <property type="match status" value="1"/>
</dbReference>
<dbReference type="SMART" id="SM00020">
    <property type="entry name" value="Tryp_SPc"/>
    <property type="match status" value="1"/>
</dbReference>
<evidence type="ECO:0000256" key="5">
    <source>
        <dbReference type="SAM" id="MobiDB-lite"/>
    </source>
</evidence>
<keyword evidence="1" id="KW-0645">Protease</keyword>
<dbReference type="PROSITE" id="PS50240">
    <property type="entry name" value="TRYPSIN_DOM"/>
    <property type="match status" value="1"/>
</dbReference>
<dbReference type="EMBL" id="BEZZ01000322">
    <property type="protein sequence ID" value="GCC30734.1"/>
    <property type="molecule type" value="Genomic_DNA"/>
</dbReference>
<reference evidence="7 8" key="1">
    <citation type="journal article" date="2018" name="Nat. Ecol. Evol.">
        <title>Shark genomes provide insights into elasmobranch evolution and the origin of vertebrates.</title>
        <authorList>
            <person name="Hara Y"/>
            <person name="Yamaguchi K"/>
            <person name="Onimaru K"/>
            <person name="Kadota M"/>
            <person name="Koyanagi M"/>
            <person name="Keeley SD"/>
            <person name="Tatsumi K"/>
            <person name="Tanaka K"/>
            <person name="Motone F"/>
            <person name="Kageyama Y"/>
            <person name="Nozu R"/>
            <person name="Adachi N"/>
            <person name="Nishimura O"/>
            <person name="Nakagawa R"/>
            <person name="Tanegashima C"/>
            <person name="Kiyatake I"/>
            <person name="Matsumoto R"/>
            <person name="Murakumo K"/>
            <person name="Nishida K"/>
            <person name="Terakita A"/>
            <person name="Kuratani S"/>
            <person name="Sato K"/>
            <person name="Hyodo S Kuraku.S."/>
        </authorList>
    </citation>
    <scope>NUCLEOTIDE SEQUENCE [LARGE SCALE GENOMIC DNA]</scope>
</reference>
<organism evidence="7 8">
    <name type="scientific">Chiloscyllium punctatum</name>
    <name type="common">Brownbanded bambooshark</name>
    <name type="synonym">Hemiscyllium punctatum</name>
    <dbReference type="NCBI Taxonomy" id="137246"/>
    <lineage>
        <taxon>Eukaryota</taxon>
        <taxon>Metazoa</taxon>
        <taxon>Chordata</taxon>
        <taxon>Craniata</taxon>
        <taxon>Vertebrata</taxon>
        <taxon>Chondrichthyes</taxon>
        <taxon>Elasmobranchii</taxon>
        <taxon>Galeomorphii</taxon>
        <taxon>Galeoidea</taxon>
        <taxon>Orectolobiformes</taxon>
        <taxon>Hemiscylliidae</taxon>
        <taxon>Chiloscyllium</taxon>
    </lineage>
</organism>
<comment type="caution">
    <text evidence="7">The sequence shown here is derived from an EMBL/GenBank/DDBJ whole genome shotgun (WGS) entry which is preliminary data.</text>
</comment>
<dbReference type="AlphaFoldDB" id="A0A401SK17"/>
<keyword evidence="3" id="KW-0720">Serine protease</keyword>
<dbReference type="InterPro" id="IPR001314">
    <property type="entry name" value="Peptidase_S1A"/>
</dbReference>
<evidence type="ECO:0000256" key="4">
    <source>
        <dbReference type="ARBA" id="ARBA00023157"/>
    </source>
</evidence>
<evidence type="ECO:0000256" key="3">
    <source>
        <dbReference type="ARBA" id="ARBA00022825"/>
    </source>
</evidence>
<sequence length="405" mass="44983">MDLVVSVWENIEGSEGQSSNNTGHTGVSEENKKNSNESMRLGEEDMEDNARNMRPSEQKHSINSGNNRLTEEHMEDNAEDPGLKTGHVMIKKVITDFFPVVECVCKRPAVNEEEEDLNSETLGNHDADPGAWPWLVSVQIASKDGTYGHTCGGSVIDNYWVLTAAHCFKAKIANNVEKIMLVFGLEQISRFSKDTYARPVAEVIKHENYNPDTESNDIALIKVTDPIVFTDYVQPVCLQYQKLDIAELKPCVTAGWGMVEGKGRRADILQEQEISIIPTAICNQGDWYNGSLSDQVLCAGFKWAGPDRCQTDSGGPLVCKVLGAGKFYQLGITNWGLGCGHKIHPGIYTSVRKYIEWIEWKTSKLGEMQMVAESSRKASINRKNSAVRLQVYGFLIAVSLVSLFI</sequence>
<evidence type="ECO:0000256" key="2">
    <source>
        <dbReference type="ARBA" id="ARBA00022801"/>
    </source>
</evidence>
<dbReference type="InterPro" id="IPR009003">
    <property type="entry name" value="Peptidase_S1_PA"/>
</dbReference>
<dbReference type="OMA" id="LMCRDNV"/>
<dbReference type="PANTHER" id="PTHR24252:SF8">
    <property type="entry name" value="ACROSIN"/>
    <property type="match status" value="1"/>
</dbReference>
<dbReference type="PRINTS" id="PR00722">
    <property type="entry name" value="CHYMOTRYPSIN"/>
</dbReference>
<dbReference type="OrthoDB" id="6339452at2759"/>
<dbReference type="Gene3D" id="2.40.10.10">
    <property type="entry name" value="Trypsin-like serine proteases"/>
    <property type="match status" value="2"/>
</dbReference>
<evidence type="ECO:0000259" key="6">
    <source>
        <dbReference type="PROSITE" id="PS50240"/>
    </source>
</evidence>
<dbReference type="CDD" id="cd00190">
    <property type="entry name" value="Tryp_SPc"/>
    <property type="match status" value="1"/>
</dbReference>
<dbReference type="GO" id="GO:0007340">
    <property type="term" value="P:acrosome reaction"/>
    <property type="evidence" value="ECO:0007669"/>
    <property type="project" value="TreeGrafter"/>
</dbReference>
<dbReference type="GO" id="GO:0006508">
    <property type="term" value="P:proteolysis"/>
    <property type="evidence" value="ECO:0007669"/>
    <property type="project" value="UniProtKB-KW"/>
</dbReference>
<evidence type="ECO:0000313" key="7">
    <source>
        <dbReference type="EMBL" id="GCC30734.1"/>
    </source>
</evidence>
<dbReference type="InterPro" id="IPR043504">
    <property type="entry name" value="Peptidase_S1_PA_chymotrypsin"/>
</dbReference>
<dbReference type="Pfam" id="PF00089">
    <property type="entry name" value="Trypsin"/>
    <property type="match status" value="1"/>
</dbReference>
<feature type="domain" description="Peptidase S1" evidence="6">
    <location>
        <begin position="121"/>
        <end position="363"/>
    </location>
</feature>
<keyword evidence="4" id="KW-1015">Disulfide bond</keyword>
<keyword evidence="2" id="KW-0378">Hydrolase</keyword>
<dbReference type="STRING" id="137246.A0A401SK17"/>